<name>A0A7W7SYM3_9PSEU</name>
<evidence type="ECO:0000259" key="1">
    <source>
        <dbReference type="PROSITE" id="PS50943"/>
    </source>
</evidence>
<protein>
    <submittedName>
        <fullName evidence="2">Transcriptional regulator with XRE-family HTH domain</fullName>
    </submittedName>
</protein>
<accession>A0A7W7SYM3</accession>
<proteinExistence type="predicted"/>
<gene>
    <name evidence="2" type="ORF">F4559_000713</name>
</gene>
<dbReference type="SUPFAM" id="SSF47413">
    <property type="entry name" value="lambda repressor-like DNA-binding domains"/>
    <property type="match status" value="1"/>
</dbReference>
<dbReference type="Gene3D" id="1.10.260.40">
    <property type="entry name" value="lambda repressor-like DNA-binding domains"/>
    <property type="match status" value="1"/>
</dbReference>
<dbReference type="InterPro" id="IPR001387">
    <property type="entry name" value="Cro/C1-type_HTH"/>
</dbReference>
<keyword evidence="3" id="KW-1185">Reference proteome</keyword>
<dbReference type="InterPro" id="IPR010982">
    <property type="entry name" value="Lambda_DNA-bd_dom_sf"/>
</dbReference>
<dbReference type="AlphaFoldDB" id="A0A7W7SYM3"/>
<dbReference type="CDD" id="cd00093">
    <property type="entry name" value="HTH_XRE"/>
    <property type="match status" value="1"/>
</dbReference>
<dbReference type="Pfam" id="PF01381">
    <property type="entry name" value="HTH_3"/>
    <property type="match status" value="1"/>
</dbReference>
<dbReference type="PROSITE" id="PS50943">
    <property type="entry name" value="HTH_CROC1"/>
    <property type="match status" value="1"/>
</dbReference>
<dbReference type="EMBL" id="JACHJS010000001">
    <property type="protein sequence ID" value="MBB4963354.1"/>
    <property type="molecule type" value="Genomic_DNA"/>
</dbReference>
<sequence>MTQSRLAQAMGVSEEHLGKMERGLRTLTQGNAARAAQALGTPLDEVLGRTPVDVRTEADLGELRAVIRRFDLPGERPRVDFRGILTRTKRIGGHVKSADLAALIDELPEFLTIATDHAHATGKPAAWEVVTLGYSAVYYLAARHRWMDLAELAVVRQKAAAERATPFAPVIAARDEAGAFLNSGDFPGGLAVVDRALVRAQAELSGRERTLAEGVLRLRGMTLAGRLRDRAEAERHITGARDAASAITEDVTDSGRMFGPQNTAVHVAATLADLGRYRESADTADELKRTKLSLPPTRVMNLFVDDSRTRLALKDRDGALMSLRLAFEAAPQKAKVHPTSQEVLRVLVELHRRSNPDLRKLANTMGLSF</sequence>
<dbReference type="GO" id="GO:0003677">
    <property type="term" value="F:DNA binding"/>
    <property type="evidence" value="ECO:0007669"/>
    <property type="project" value="InterPro"/>
</dbReference>
<organism evidence="2 3">
    <name type="scientific">Saccharothrix violaceirubra</name>
    <dbReference type="NCBI Taxonomy" id="413306"/>
    <lineage>
        <taxon>Bacteria</taxon>
        <taxon>Bacillati</taxon>
        <taxon>Actinomycetota</taxon>
        <taxon>Actinomycetes</taxon>
        <taxon>Pseudonocardiales</taxon>
        <taxon>Pseudonocardiaceae</taxon>
        <taxon>Saccharothrix</taxon>
    </lineage>
</organism>
<evidence type="ECO:0000313" key="2">
    <source>
        <dbReference type="EMBL" id="MBB4963354.1"/>
    </source>
</evidence>
<comment type="caution">
    <text evidence="2">The sequence shown here is derived from an EMBL/GenBank/DDBJ whole genome shotgun (WGS) entry which is preliminary data.</text>
</comment>
<reference evidence="2 3" key="1">
    <citation type="submission" date="2020-08" db="EMBL/GenBank/DDBJ databases">
        <title>Sequencing the genomes of 1000 actinobacteria strains.</title>
        <authorList>
            <person name="Klenk H.-P."/>
        </authorList>
    </citation>
    <scope>NUCLEOTIDE SEQUENCE [LARGE SCALE GENOMIC DNA]</scope>
    <source>
        <strain evidence="2 3">DSM 45084</strain>
    </source>
</reference>
<dbReference type="Proteomes" id="UP000542674">
    <property type="component" value="Unassembled WGS sequence"/>
</dbReference>
<feature type="domain" description="HTH cro/C1-type" evidence="1">
    <location>
        <begin position="1"/>
        <end position="46"/>
    </location>
</feature>
<evidence type="ECO:0000313" key="3">
    <source>
        <dbReference type="Proteomes" id="UP000542674"/>
    </source>
</evidence>